<comment type="caution">
    <text evidence="9">The sequence shown here is derived from an EMBL/GenBank/DDBJ whole genome shotgun (WGS) entry which is preliminary data.</text>
</comment>
<dbReference type="InterPro" id="IPR036179">
    <property type="entry name" value="Ig-like_dom_sf"/>
</dbReference>
<keyword evidence="10" id="KW-1185">Reference proteome</keyword>
<keyword evidence="2 7" id="KW-0812">Transmembrane</keyword>
<feature type="domain" description="Ig-like" evidence="8">
    <location>
        <begin position="332"/>
        <end position="424"/>
    </location>
</feature>
<name>A0A8S1DUK8_9INSE</name>
<dbReference type="PROSITE" id="PS50835">
    <property type="entry name" value="IG_LIKE"/>
    <property type="match status" value="5"/>
</dbReference>
<evidence type="ECO:0000256" key="7">
    <source>
        <dbReference type="SAM" id="Phobius"/>
    </source>
</evidence>
<dbReference type="InterPro" id="IPR007110">
    <property type="entry name" value="Ig-like_dom"/>
</dbReference>
<dbReference type="InterPro" id="IPR013783">
    <property type="entry name" value="Ig-like_fold"/>
</dbReference>
<accession>A0A8S1DUK8</accession>
<feature type="region of interest" description="Disordered" evidence="6">
    <location>
        <begin position="571"/>
        <end position="592"/>
    </location>
</feature>
<dbReference type="SMART" id="SM00409">
    <property type="entry name" value="IG"/>
    <property type="match status" value="5"/>
</dbReference>
<dbReference type="Pfam" id="PF07686">
    <property type="entry name" value="V-set"/>
    <property type="match status" value="1"/>
</dbReference>
<evidence type="ECO:0000256" key="6">
    <source>
        <dbReference type="SAM" id="MobiDB-lite"/>
    </source>
</evidence>
<protein>
    <recommendedName>
        <fullName evidence="8">Ig-like domain-containing protein</fullName>
    </recommendedName>
</protein>
<evidence type="ECO:0000256" key="4">
    <source>
        <dbReference type="ARBA" id="ARBA00023136"/>
    </source>
</evidence>
<feature type="compositionally biased region" description="Acidic residues" evidence="6">
    <location>
        <begin position="580"/>
        <end position="589"/>
    </location>
</feature>
<feature type="domain" description="Ig-like" evidence="8">
    <location>
        <begin position="232"/>
        <end position="325"/>
    </location>
</feature>
<dbReference type="SUPFAM" id="SSF48726">
    <property type="entry name" value="Immunoglobulin"/>
    <property type="match status" value="5"/>
</dbReference>
<keyword evidence="3 7" id="KW-1133">Transmembrane helix</keyword>
<dbReference type="Pfam" id="PF13927">
    <property type="entry name" value="Ig_3"/>
    <property type="match status" value="1"/>
</dbReference>
<dbReference type="InterPro" id="IPR013162">
    <property type="entry name" value="CD80_C2-set"/>
</dbReference>
<evidence type="ECO:0000256" key="3">
    <source>
        <dbReference type="ARBA" id="ARBA00022989"/>
    </source>
</evidence>
<evidence type="ECO:0000256" key="2">
    <source>
        <dbReference type="ARBA" id="ARBA00022692"/>
    </source>
</evidence>
<dbReference type="Pfam" id="PF08205">
    <property type="entry name" value="C2-set_2"/>
    <property type="match status" value="1"/>
</dbReference>
<dbReference type="InterPro" id="IPR013106">
    <property type="entry name" value="Ig_V-set"/>
</dbReference>
<dbReference type="InterPro" id="IPR003599">
    <property type="entry name" value="Ig_sub"/>
</dbReference>
<dbReference type="Proteomes" id="UP000494165">
    <property type="component" value="Unassembled WGS sequence"/>
</dbReference>
<gene>
    <name evidence="9" type="ORF">CLODIP_2_CD13672</name>
</gene>
<comment type="subcellular location">
    <subcellularLocation>
        <location evidence="1">Membrane</location>
        <topology evidence="1">Single-pass membrane protein</topology>
    </subcellularLocation>
</comment>
<evidence type="ECO:0000313" key="10">
    <source>
        <dbReference type="Proteomes" id="UP000494165"/>
    </source>
</evidence>
<feature type="domain" description="Ig-like" evidence="8">
    <location>
        <begin position="2"/>
        <end position="120"/>
    </location>
</feature>
<evidence type="ECO:0000313" key="9">
    <source>
        <dbReference type="EMBL" id="CAB3384501.1"/>
    </source>
</evidence>
<dbReference type="PANTHER" id="PTHR23278:SF4">
    <property type="entry name" value="SIDESTEP, ISOFORM C"/>
    <property type="match status" value="1"/>
</dbReference>
<feature type="domain" description="Ig-like" evidence="8">
    <location>
        <begin position="128"/>
        <end position="225"/>
    </location>
</feature>
<feature type="domain" description="Ig-like" evidence="8">
    <location>
        <begin position="445"/>
        <end position="509"/>
    </location>
</feature>
<proteinExistence type="predicted"/>
<dbReference type="AlphaFoldDB" id="A0A8S1DUK8"/>
<evidence type="ECO:0000259" key="8">
    <source>
        <dbReference type="PROSITE" id="PS50835"/>
    </source>
</evidence>
<dbReference type="CDD" id="cd00096">
    <property type="entry name" value="Ig"/>
    <property type="match status" value="1"/>
</dbReference>
<keyword evidence="5" id="KW-1015">Disulfide bond</keyword>
<evidence type="ECO:0000256" key="1">
    <source>
        <dbReference type="ARBA" id="ARBA00004167"/>
    </source>
</evidence>
<dbReference type="Gene3D" id="2.60.40.10">
    <property type="entry name" value="Immunoglobulins"/>
    <property type="match status" value="5"/>
</dbReference>
<dbReference type="EMBL" id="CADEPI010000354">
    <property type="protein sequence ID" value="CAB3384501.1"/>
    <property type="molecule type" value="Genomic_DNA"/>
</dbReference>
<dbReference type="PANTHER" id="PTHR23278">
    <property type="entry name" value="SIDESTEP PROTEIN"/>
    <property type="match status" value="1"/>
</dbReference>
<reference evidence="9 10" key="1">
    <citation type="submission" date="2020-04" db="EMBL/GenBank/DDBJ databases">
        <authorList>
            <person name="Alioto T."/>
            <person name="Alioto T."/>
            <person name="Gomez Garrido J."/>
        </authorList>
    </citation>
    <scope>NUCLEOTIDE SEQUENCE [LARGE SCALE GENOMIC DNA]</scope>
</reference>
<dbReference type="InterPro" id="IPR003598">
    <property type="entry name" value="Ig_sub2"/>
</dbReference>
<dbReference type="OrthoDB" id="6250964at2759"/>
<dbReference type="GO" id="GO:0016020">
    <property type="term" value="C:membrane"/>
    <property type="evidence" value="ECO:0007669"/>
    <property type="project" value="UniProtKB-SubCell"/>
</dbReference>
<keyword evidence="4 7" id="KW-0472">Membrane</keyword>
<dbReference type="SMART" id="SM00408">
    <property type="entry name" value="IGc2"/>
    <property type="match status" value="3"/>
</dbReference>
<feature type="transmembrane region" description="Helical" evidence="7">
    <location>
        <begin position="676"/>
        <end position="702"/>
    </location>
</feature>
<evidence type="ECO:0000256" key="5">
    <source>
        <dbReference type="ARBA" id="ARBA00023157"/>
    </source>
</evidence>
<sequence length="842" mass="91608">MPRFSPVPDPEVIWAVQGQDAELPCDITPPISGDKVNMVLWFKAGTGIPIYSVDGRGGSLESGPHWAMSSAFGLRTFFMSGVNGAGKLRIKNVEAEDQGVYRCRVDFLNSRTKNFRVNFTIVVPPDTPQIYNAQGEEVVSEAGPFLEGYDLYLSCHVTGGQPKSAVSWWLGNQLLDATHDAESTNSNVSINQLFLPSVGRSLWGQRLACHARNSNMTSAVVKEVALLIYLKPKKVSIKVSRGATFSAGRVHQLECESWGSVPAPRMTWLIDGEPLRLADTVITHGLNSSTSALVLQPTLQDHGKELTCRAENPRFPGGFVEDRIRMNIAYAPTAYAKLGENIDPNNIKEGANVFFKCDVSANPPVNNISWLHNDIPLRHDPDSGIIFSDKRLLLKAVSRRTAGMYQCVATNSEGSSRSEPANLKVMFAPGCKGDGQVQIGALRHETISVRCELDADPPVVRFSWTYNRSRDVLHVSAARVRSTGLTSILDYTPVSDADFGTLACWASNSIGRQKLPCLFHIVPAKTPRPPDHCVVSNSSNSPSGLEVVCLAGEDGGLPQYFVLEVSEARNNPLDRRRDDSDPDSDDSEEQVVSVGAAVQADGPIRLAPVSRIVSHEPKFALESLDPGRTYDLSVYAANARGKSEVVILPKVRVLASEEHRLASTGNTVVDEVTQPAALVLGALVAVASLALCCLFAAVATVLCKQRRSSRPRAAVKPPAVEEEKPAVELSVISAPATVRPHRHLPMLRRSQVEMEHCQQQEALLPKETITIMGGPAHQQAPQDICGTWRRSKAEVPRLAEPDLIVSKAEVVLHLQNPGLAPKTIPAEMCIEYLSNSEQITQI</sequence>
<organism evidence="9 10">
    <name type="scientific">Cloeon dipterum</name>
    <dbReference type="NCBI Taxonomy" id="197152"/>
    <lineage>
        <taxon>Eukaryota</taxon>
        <taxon>Metazoa</taxon>
        <taxon>Ecdysozoa</taxon>
        <taxon>Arthropoda</taxon>
        <taxon>Hexapoda</taxon>
        <taxon>Insecta</taxon>
        <taxon>Pterygota</taxon>
        <taxon>Palaeoptera</taxon>
        <taxon>Ephemeroptera</taxon>
        <taxon>Pisciforma</taxon>
        <taxon>Baetidae</taxon>
        <taxon>Cloeon</taxon>
    </lineage>
</organism>